<gene>
    <name evidence="2" type="ORF">E2C01_029001</name>
</gene>
<evidence type="ECO:0000313" key="3">
    <source>
        <dbReference type="Proteomes" id="UP000324222"/>
    </source>
</evidence>
<evidence type="ECO:0000313" key="2">
    <source>
        <dbReference type="EMBL" id="MPC35576.1"/>
    </source>
</evidence>
<protein>
    <submittedName>
        <fullName evidence="2">Uncharacterized protein</fullName>
    </submittedName>
</protein>
<comment type="caution">
    <text evidence="2">The sequence shown here is derived from an EMBL/GenBank/DDBJ whole genome shotgun (WGS) entry which is preliminary data.</text>
</comment>
<sequence>MPRPAFHVFSFMRRQGQDASVDKLVPVGGKQAGGGGKAGRQAEGGLRRSWRVVQLAVHGIPVTGSGIIASVY</sequence>
<feature type="region of interest" description="Disordered" evidence="1">
    <location>
        <begin position="25"/>
        <end position="44"/>
    </location>
</feature>
<dbReference type="AlphaFoldDB" id="A0A5B7EQS8"/>
<dbReference type="EMBL" id="VSRR010003306">
    <property type="protein sequence ID" value="MPC35576.1"/>
    <property type="molecule type" value="Genomic_DNA"/>
</dbReference>
<keyword evidence="3" id="KW-1185">Reference proteome</keyword>
<reference evidence="2 3" key="1">
    <citation type="submission" date="2019-05" db="EMBL/GenBank/DDBJ databases">
        <title>Another draft genome of Portunus trituberculatus and its Hox gene families provides insights of decapod evolution.</title>
        <authorList>
            <person name="Jeong J.-H."/>
            <person name="Song I."/>
            <person name="Kim S."/>
            <person name="Choi T."/>
            <person name="Kim D."/>
            <person name="Ryu S."/>
            <person name="Kim W."/>
        </authorList>
    </citation>
    <scope>NUCLEOTIDE SEQUENCE [LARGE SCALE GENOMIC DNA]</scope>
    <source>
        <tissue evidence="2">Muscle</tissue>
    </source>
</reference>
<evidence type="ECO:0000256" key="1">
    <source>
        <dbReference type="SAM" id="MobiDB-lite"/>
    </source>
</evidence>
<name>A0A5B7EQS8_PORTR</name>
<proteinExistence type="predicted"/>
<dbReference type="Proteomes" id="UP000324222">
    <property type="component" value="Unassembled WGS sequence"/>
</dbReference>
<organism evidence="2 3">
    <name type="scientific">Portunus trituberculatus</name>
    <name type="common">Swimming crab</name>
    <name type="synonym">Neptunus trituberculatus</name>
    <dbReference type="NCBI Taxonomy" id="210409"/>
    <lineage>
        <taxon>Eukaryota</taxon>
        <taxon>Metazoa</taxon>
        <taxon>Ecdysozoa</taxon>
        <taxon>Arthropoda</taxon>
        <taxon>Crustacea</taxon>
        <taxon>Multicrustacea</taxon>
        <taxon>Malacostraca</taxon>
        <taxon>Eumalacostraca</taxon>
        <taxon>Eucarida</taxon>
        <taxon>Decapoda</taxon>
        <taxon>Pleocyemata</taxon>
        <taxon>Brachyura</taxon>
        <taxon>Eubrachyura</taxon>
        <taxon>Portunoidea</taxon>
        <taxon>Portunidae</taxon>
        <taxon>Portuninae</taxon>
        <taxon>Portunus</taxon>
    </lineage>
</organism>
<accession>A0A5B7EQS8</accession>